<gene>
    <name evidence="7" type="ORF">PFNF54_05038</name>
</gene>
<dbReference type="PROSITE" id="PS50244">
    <property type="entry name" value="S5A_REDUCTASE"/>
    <property type="match status" value="1"/>
</dbReference>
<dbReference type="InterPro" id="IPR039698">
    <property type="entry name" value="Dfg10/SRD5A3"/>
</dbReference>
<dbReference type="GO" id="GO:0006488">
    <property type="term" value="P:dolichol-linked oligosaccharide biosynthetic process"/>
    <property type="evidence" value="ECO:0007669"/>
    <property type="project" value="InterPro"/>
</dbReference>
<organism evidence="7 8">
    <name type="scientific">Plasmodium falciparum (isolate NF54)</name>
    <dbReference type="NCBI Taxonomy" id="5843"/>
    <lineage>
        <taxon>Eukaryota</taxon>
        <taxon>Sar</taxon>
        <taxon>Alveolata</taxon>
        <taxon>Apicomplexa</taxon>
        <taxon>Aconoidasida</taxon>
        <taxon>Haemosporida</taxon>
        <taxon>Plasmodiidae</taxon>
        <taxon>Plasmodium</taxon>
        <taxon>Plasmodium (Laverania)</taxon>
    </lineage>
</organism>
<evidence type="ECO:0000256" key="1">
    <source>
        <dbReference type="ARBA" id="ARBA00004127"/>
    </source>
</evidence>
<dbReference type="GO" id="GO:0016095">
    <property type="term" value="P:polyprenol catabolic process"/>
    <property type="evidence" value="ECO:0007669"/>
    <property type="project" value="TreeGrafter"/>
</dbReference>
<dbReference type="GO" id="GO:0005783">
    <property type="term" value="C:endoplasmic reticulum"/>
    <property type="evidence" value="ECO:0007669"/>
    <property type="project" value="TreeGrafter"/>
</dbReference>
<dbReference type="Proteomes" id="UP000030673">
    <property type="component" value="Unassembled WGS sequence"/>
</dbReference>
<dbReference type="PANTHER" id="PTHR14624">
    <property type="entry name" value="DFG10 PROTEIN"/>
    <property type="match status" value="1"/>
</dbReference>
<evidence type="ECO:0000256" key="4">
    <source>
        <dbReference type="ARBA" id="ARBA00023136"/>
    </source>
</evidence>
<accession>W7JN09</accession>
<evidence type="ECO:0000256" key="3">
    <source>
        <dbReference type="ARBA" id="ARBA00022989"/>
    </source>
</evidence>
<evidence type="ECO:0000259" key="6">
    <source>
        <dbReference type="Pfam" id="PF02544"/>
    </source>
</evidence>
<keyword evidence="2 5" id="KW-0812">Transmembrane</keyword>
<protein>
    <recommendedName>
        <fullName evidence="6">3-oxo-5-alpha-steroid 4-dehydrogenase C-terminal domain-containing protein</fullName>
    </recommendedName>
</protein>
<dbReference type="GO" id="GO:0003865">
    <property type="term" value="F:3-oxo-5-alpha-steroid 4-dehydrogenase activity"/>
    <property type="evidence" value="ECO:0007669"/>
    <property type="project" value="TreeGrafter"/>
</dbReference>
<proteinExistence type="predicted"/>
<name>W7JN09_PLAFO</name>
<keyword evidence="3 5" id="KW-1133">Transmembrane helix</keyword>
<dbReference type="Pfam" id="PF02544">
    <property type="entry name" value="Steroid_dh"/>
    <property type="match status" value="1"/>
</dbReference>
<evidence type="ECO:0000256" key="2">
    <source>
        <dbReference type="ARBA" id="ARBA00022692"/>
    </source>
</evidence>
<dbReference type="AlphaFoldDB" id="W7JN09"/>
<feature type="domain" description="3-oxo-5-alpha-steroid 4-dehydrogenase C-terminal" evidence="6">
    <location>
        <begin position="5"/>
        <end position="78"/>
    </location>
</feature>
<comment type="subcellular location">
    <subcellularLocation>
        <location evidence="1">Endomembrane system</location>
        <topology evidence="1">Multi-pass membrane protein</topology>
    </subcellularLocation>
</comment>
<keyword evidence="4 5" id="KW-0472">Membrane</keyword>
<sequence>MLGIKKSDTFYKVPYGGFFHFVSCPHYFAEILIYFSSLNFLLVSLILIKNGILTHEWYLKVLADTYPKNRKIIFPYIL</sequence>
<dbReference type="InterPro" id="IPR001104">
    <property type="entry name" value="3-oxo-5_a-steroid_4-DH_C"/>
</dbReference>
<dbReference type="PANTHER" id="PTHR14624:SF0">
    <property type="entry name" value="POLYPRENOL REDUCTASE"/>
    <property type="match status" value="1"/>
</dbReference>
<dbReference type="UniPathway" id="UPA00378"/>
<evidence type="ECO:0000256" key="5">
    <source>
        <dbReference type="SAM" id="Phobius"/>
    </source>
</evidence>
<evidence type="ECO:0000313" key="7">
    <source>
        <dbReference type="EMBL" id="EWC86308.1"/>
    </source>
</evidence>
<reference evidence="7 8" key="1">
    <citation type="submission" date="2013-02" db="EMBL/GenBank/DDBJ databases">
        <title>The Genome Sequence of Plasmodium falciparum NF54.</title>
        <authorList>
            <consortium name="The Broad Institute Genome Sequencing Platform"/>
            <consortium name="The Broad Institute Genome Sequencing Center for Infectious Disease"/>
            <person name="Neafsey D."/>
            <person name="Cheeseman I."/>
            <person name="Volkman S."/>
            <person name="Adams J."/>
            <person name="Walker B."/>
            <person name="Young S.K."/>
            <person name="Zeng Q."/>
            <person name="Gargeya S."/>
            <person name="Fitzgerald M."/>
            <person name="Haas B."/>
            <person name="Abouelleil A."/>
            <person name="Alvarado L."/>
            <person name="Arachchi H.M."/>
            <person name="Berlin A.M."/>
            <person name="Chapman S.B."/>
            <person name="Dewar J."/>
            <person name="Goldberg J."/>
            <person name="Griggs A."/>
            <person name="Gujja S."/>
            <person name="Hansen M."/>
            <person name="Howarth C."/>
            <person name="Imamovic A."/>
            <person name="Larimer J."/>
            <person name="McCowan C."/>
            <person name="Murphy C."/>
            <person name="Neiman D."/>
            <person name="Pearson M."/>
            <person name="Priest M."/>
            <person name="Roberts A."/>
            <person name="Saif S."/>
            <person name="Shea T."/>
            <person name="Sisk P."/>
            <person name="Sykes S."/>
            <person name="Wortman J."/>
            <person name="Nusbaum C."/>
            <person name="Birren B."/>
        </authorList>
    </citation>
    <scope>NUCLEOTIDE SEQUENCE [LARGE SCALE GENOMIC DNA]</scope>
    <source>
        <strain evidence="7 8">NF54</strain>
    </source>
</reference>
<evidence type="ECO:0000313" key="8">
    <source>
        <dbReference type="Proteomes" id="UP000030673"/>
    </source>
</evidence>
<dbReference type="EMBL" id="KE123877">
    <property type="protein sequence ID" value="EWC86308.1"/>
    <property type="molecule type" value="Genomic_DNA"/>
</dbReference>
<keyword evidence="8" id="KW-1185">Reference proteome</keyword>
<feature type="transmembrane region" description="Helical" evidence="5">
    <location>
        <begin position="27"/>
        <end position="48"/>
    </location>
</feature>